<dbReference type="Pfam" id="PF01281">
    <property type="entry name" value="Ribosomal_L9_N"/>
    <property type="match status" value="1"/>
</dbReference>
<dbReference type="InterPro" id="IPR036935">
    <property type="entry name" value="Ribosomal_bL9_N_sf"/>
</dbReference>
<dbReference type="HOGENOM" id="CLU_1397592_0_0_1"/>
<evidence type="ECO:0000256" key="2">
    <source>
        <dbReference type="ARBA" id="ARBA00022980"/>
    </source>
</evidence>
<evidence type="ECO:0000256" key="1">
    <source>
        <dbReference type="ARBA" id="ARBA00010605"/>
    </source>
</evidence>
<name>K1P3R7_MAGGI</name>
<evidence type="ECO:0000259" key="4">
    <source>
        <dbReference type="Pfam" id="PF01281"/>
    </source>
</evidence>
<evidence type="ECO:0000313" key="5">
    <source>
        <dbReference type="EMBL" id="EKC18392.1"/>
    </source>
</evidence>
<dbReference type="GO" id="GO:1990904">
    <property type="term" value="C:ribonucleoprotein complex"/>
    <property type="evidence" value="ECO:0007669"/>
    <property type="project" value="UniProtKB-KW"/>
</dbReference>
<gene>
    <name evidence="5" type="ORF">CGI_10012755</name>
</gene>
<evidence type="ECO:0000256" key="3">
    <source>
        <dbReference type="ARBA" id="ARBA00023274"/>
    </source>
</evidence>
<feature type="domain" description="Ribosomal protein L9" evidence="4">
    <location>
        <begin position="2"/>
        <end position="32"/>
    </location>
</feature>
<dbReference type="InterPro" id="IPR020070">
    <property type="entry name" value="Ribosomal_bL9_N"/>
</dbReference>
<accession>K1P3R7</accession>
<reference evidence="5" key="1">
    <citation type="journal article" date="2012" name="Nature">
        <title>The oyster genome reveals stress adaptation and complexity of shell formation.</title>
        <authorList>
            <person name="Zhang G."/>
            <person name="Fang X."/>
            <person name="Guo X."/>
            <person name="Li L."/>
            <person name="Luo R."/>
            <person name="Xu F."/>
            <person name="Yang P."/>
            <person name="Zhang L."/>
            <person name="Wang X."/>
            <person name="Qi H."/>
            <person name="Xiong Z."/>
            <person name="Que H."/>
            <person name="Xie Y."/>
            <person name="Holland P.W."/>
            <person name="Paps J."/>
            <person name="Zhu Y."/>
            <person name="Wu F."/>
            <person name="Chen Y."/>
            <person name="Wang J."/>
            <person name="Peng C."/>
            <person name="Meng J."/>
            <person name="Yang L."/>
            <person name="Liu J."/>
            <person name="Wen B."/>
            <person name="Zhang N."/>
            <person name="Huang Z."/>
            <person name="Zhu Q."/>
            <person name="Feng Y."/>
            <person name="Mount A."/>
            <person name="Hedgecock D."/>
            <person name="Xu Z."/>
            <person name="Liu Y."/>
            <person name="Domazet-Loso T."/>
            <person name="Du Y."/>
            <person name="Sun X."/>
            <person name="Zhang S."/>
            <person name="Liu B."/>
            <person name="Cheng P."/>
            <person name="Jiang X."/>
            <person name="Li J."/>
            <person name="Fan D."/>
            <person name="Wang W."/>
            <person name="Fu W."/>
            <person name="Wang T."/>
            <person name="Wang B."/>
            <person name="Zhang J."/>
            <person name="Peng Z."/>
            <person name="Li Y."/>
            <person name="Li N."/>
            <person name="Wang J."/>
            <person name="Chen M."/>
            <person name="He Y."/>
            <person name="Tan F."/>
            <person name="Song X."/>
            <person name="Zheng Q."/>
            <person name="Huang R."/>
            <person name="Yang H."/>
            <person name="Du X."/>
            <person name="Chen L."/>
            <person name="Yang M."/>
            <person name="Gaffney P.M."/>
            <person name="Wang S."/>
            <person name="Luo L."/>
            <person name="She Z."/>
            <person name="Ming Y."/>
            <person name="Huang W."/>
            <person name="Zhang S."/>
            <person name="Huang B."/>
            <person name="Zhang Y."/>
            <person name="Qu T."/>
            <person name="Ni P."/>
            <person name="Miao G."/>
            <person name="Wang J."/>
            <person name="Wang Q."/>
            <person name="Steinberg C.E."/>
            <person name="Wang H."/>
            <person name="Li N."/>
            <person name="Qian L."/>
            <person name="Zhang G."/>
            <person name="Li Y."/>
            <person name="Yang H."/>
            <person name="Liu X."/>
            <person name="Wang J."/>
            <person name="Yin Y."/>
            <person name="Wang J."/>
        </authorList>
    </citation>
    <scope>NUCLEOTIDE SEQUENCE [LARGE SCALE GENOMIC DNA]</scope>
    <source>
        <strain evidence="5">05x7-T-G4-1.051#20</strain>
    </source>
</reference>
<proteinExistence type="inferred from homology"/>
<dbReference type="InParanoid" id="K1P3R7"/>
<protein>
    <submittedName>
        <fullName evidence="5">39S ribosomal protein L9, mitochondrial</fullName>
    </submittedName>
</protein>
<dbReference type="Gene3D" id="3.40.5.10">
    <property type="entry name" value="Ribosomal protein L9, N-terminal domain"/>
    <property type="match status" value="1"/>
</dbReference>
<dbReference type="EMBL" id="JH816010">
    <property type="protein sequence ID" value="EKC18392.1"/>
    <property type="molecule type" value="Genomic_DNA"/>
</dbReference>
<sequence length="195" mass="22134">MGDIVKVPKKLWRNFLCQARLATYPTPENIVELSKEIKTMGDNMAILKKLGKYSRMTLQKIRGLHLPVELLPSPDGWTLTKAHLKVALRKVGIFASEDSITLPEDPHIKMPGEFVFTLTMNEAVPLKIRATLVETPLVFTEETVVDKIQVWGNPPVTPDEELDPAIRKFITTPPIDLDASMKTPSRRKEKNYIKY</sequence>
<dbReference type="GO" id="GO:0005840">
    <property type="term" value="C:ribosome"/>
    <property type="evidence" value="ECO:0007669"/>
    <property type="project" value="UniProtKB-KW"/>
</dbReference>
<organism evidence="5">
    <name type="scientific">Magallana gigas</name>
    <name type="common">Pacific oyster</name>
    <name type="synonym">Crassostrea gigas</name>
    <dbReference type="NCBI Taxonomy" id="29159"/>
    <lineage>
        <taxon>Eukaryota</taxon>
        <taxon>Metazoa</taxon>
        <taxon>Spiralia</taxon>
        <taxon>Lophotrochozoa</taxon>
        <taxon>Mollusca</taxon>
        <taxon>Bivalvia</taxon>
        <taxon>Autobranchia</taxon>
        <taxon>Pteriomorphia</taxon>
        <taxon>Ostreida</taxon>
        <taxon>Ostreoidea</taxon>
        <taxon>Ostreidae</taxon>
        <taxon>Magallana</taxon>
    </lineage>
</organism>
<dbReference type="AlphaFoldDB" id="K1P3R7"/>
<keyword evidence="3" id="KW-0687">Ribonucleoprotein</keyword>
<keyword evidence="2 5" id="KW-0689">Ribosomal protein</keyword>
<comment type="similarity">
    <text evidence="1">Belongs to the bacterial ribosomal protein bL9 family.</text>
</comment>
<dbReference type="FunCoup" id="K1P3R7">
    <property type="interactions" value="1347"/>
</dbReference>